<sequence length="206" mass="22636">MPPARTAQRTAPRTKPADQRRRDLLEGGLQVFLERGVAATTLEHITKAAGVAKGTFYLYFDSKEQLLVALQREFEARMVQRIEQAVLAAGEDWVARLDAWLDAALADYPSERALHDVLFHHPALASHEADVVDRAGAPDLAGSLTGLIGAGVAAGAFDTLDPELTAMLLCSALHRMFDRIWHRDQEIDPEHLAAATRQLFHRAVAV</sequence>
<comment type="caution">
    <text evidence="5">The sequence shown here is derived from an EMBL/GenBank/DDBJ whole genome shotgun (WGS) entry which is preliminary data.</text>
</comment>
<accession>A0ABP9Q136</accession>
<dbReference type="Gene3D" id="1.10.357.10">
    <property type="entry name" value="Tetracycline Repressor, domain 2"/>
    <property type="match status" value="1"/>
</dbReference>
<dbReference type="InterPro" id="IPR036271">
    <property type="entry name" value="Tet_transcr_reg_TetR-rel_C_sf"/>
</dbReference>
<dbReference type="InterPro" id="IPR023772">
    <property type="entry name" value="DNA-bd_HTH_TetR-type_CS"/>
</dbReference>
<dbReference type="InterPro" id="IPR050109">
    <property type="entry name" value="HTH-type_TetR-like_transc_reg"/>
</dbReference>
<keyword evidence="2 3" id="KW-0238">DNA-binding</keyword>
<evidence type="ECO:0000313" key="6">
    <source>
        <dbReference type="Proteomes" id="UP001428817"/>
    </source>
</evidence>
<evidence type="ECO:0000256" key="3">
    <source>
        <dbReference type="PROSITE-ProRule" id="PRU00335"/>
    </source>
</evidence>
<evidence type="ECO:0000256" key="2">
    <source>
        <dbReference type="ARBA" id="ARBA00023125"/>
    </source>
</evidence>
<dbReference type="Pfam" id="PF17935">
    <property type="entry name" value="TetR_C_27"/>
    <property type="match status" value="1"/>
</dbReference>
<dbReference type="EMBL" id="BAABJP010000008">
    <property type="protein sequence ID" value="GAA5154749.1"/>
    <property type="molecule type" value="Genomic_DNA"/>
</dbReference>
<evidence type="ECO:0000256" key="1">
    <source>
        <dbReference type="ARBA" id="ARBA00023054"/>
    </source>
</evidence>
<dbReference type="Pfam" id="PF00440">
    <property type="entry name" value="TetR_N"/>
    <property type="match status" value="1"/>
</dbReference>
<dbReference type="PRINTS" id="PR00455">
    <property type="entry name" value="HTHTETR"/>
</dbReference>
<protein>
    <submittedName>
        <fullName evidence="5">TetR/AcrR family transcriptional regulator</fullName>
    </submittedName>
</protein>
<dbReference type="Gene3D" id="1.10.10.60">
    <property type="entry name" value="Homeodomain-like"/>
    <property type="match status" value="1"/>
</dbReference>
<dbReference type="SUPFAM" id="SSF48498">
    <property type="entry name" value="Tetracyclin repressor-like, C-terminal domain"/>
    <property type="match status" value="1"/>
</dbReference>
<dbReference type="PANTHER" id="PTHR30055">
    <property type="entry name" value="HTH-TYPE TRANSCRIPTIONAL REGULATOR RUTR"/>
    <property type="match status" value="1"/>
</dbReference>
<evidence type="ECO:0000313" key="5">
    <source>
        <dbReference type="EMBL" id="GAA5154749.1"/>
    </source>
</evidence>
<dbReference type="InterPro" id="IPR001647">
    <property type="entry name" value="HTH_TetR"/>
</dbReference>
<feature type="DNA-binding region" description="H-T-H motif" evidence="3">
    <location>
        <begin position="41"/>
        <end position="60"/>
    </location>
</feature>
<dbReference type="PROSITE" id="PS01081">
    <property type="entry name" value="HTH_TETR_1"/>
    <property type="match status" value="1"/>
</dbReference>
<dbReference type="RefSeq" id="WP_185061507.1">
    <property type="nucleotide sequence ID" value="NZ_BAABJP010000008.1"/>
</dbReference>
<dbReference type="SUPFAM" id="SSF46689">
    <property type="entry name" value="Homeodomain-like"/>
    <property type="match status" value="1"/>
</dbReference>
<feature type="domain" description="HTH tetR-type" evidence="4">
    <location>
        <begin position="18"/>
        <end position="78"/>
    </location>
</feature>
<evidence type="ECO:0000259" key="4">
    <source>
        <dbReference type="PROSITE" id="PS50977"/>
    </source>
</evidence>
<proteinExistence type="predicted"/>
<dbReference type="InterPro" id="IPR041478">
    <property type="entry name" value="TetR_C_27"/>
</dbReference>
<dbReference type="Proteomes" id="UP001428817">
    <property type="component" value="Unassembled WGS sequence"/>
</dbReference>
<keyword evidence="6" id="KW-1185">Reference proteome</keyword>
<dbReference type="PROSITE" id="PS50977">
    <property type="entry name" value="HTH_TETR_2"/>
    <property type="match status" value="1"/>
</dbReference>
<organism evidence="5 6">
    <name type="scientific">Pseudonocardia eucalypti</name>
    <dbReference type="NCBI Taxonomy" id="648755"/>
    <lineage>
        <taxon>Bacteria</taxon>
        <taxon>Bacillati</taxon>
        <taxon>Actinomycetota</taxon>
        <taxon>Actinomycetes</taxon>
        <taxon>Pseudonocardiales</taxon>
        <taxon>Pseudonocardiaceae</taxon>
        <taxon>Pseudonocardia</taxon>
    </lineage>
</organism>
<name>A0ABP9Q136_9PSEU</name>
<dbReference type="PANTHER" id="PTHR30055:SF183">
    <property type="entry name" value="NUCLEOID OCCLUSION FACTOR SLMA"/>
    <property type="match status" value="1"/>
</dbReference>
<reference evidence="6" key="1">
    <citation type="journal article" date="2019" name="Int. J. Syst. Evol. Microbiol.">
        <title>The Global Catalogue of Microorganisms (GCM) 10K type strain sequencing project: providing services to taxonomists for standard genome sequencing and annotation.</title>
        <authorList>
            <consortium name="The Broad Institute Genomics Platform"/>
            <consortium name="The Broad Institute Genome Sequencing Center for Infectious Disease"/>
            <person name="Wu L."/>
            <person name="Ma J."/>
        </authorList>
    </citation>
    <scope>NUCLEOTIDE SEQUENCE [LARGE SCALE GENOMIC DNA]</scope>
    <source>
        <strain evidence="6">JCM 18303</strain>
    </source>
</reference>
<dbReference type="InterPro" id="IPR009057">
    <property type="entry name" value="Homeodomain-like_sf"/>
</dbReference>
<keyword evidence="1" id="KW-0175">Coiled coil</keyword>
<gene>
    <name evidence="5" type="ORF">GCM10023321_27110</name>
</gene>